<evidence type="ECO:0000313" key="1">
    <source>
        <dbReference type="EMBL" id="KZN95595.1"/>
    </source>
</evidence>
<proteinExistence type="predicted"/>
<comment type="caution">
    <text evidence="1">The sequence shown here is derived from an EMBL/GenBank/DDBJ whole genome shotgun (WGS) entry which is preliminary data.</text>
</comment>
<reference evidence="1 2" key="1">
    <citation type="submission" date="2016-04" db="EMBL/GenBank/DDBJ databases">
        <title>Draft genome sequence of Aeribacillus pallidus 8m3 from petroleum reservoir.</title>
        <authorList>
            <person name="Poltaraus A.B."/>
            <person name="Nazina T.N."/>
            <person name="Tourova T.P."/>
            <person name="Malakho S.M."/>
            <person name="Korshunova A.V."/>
            <person name="Sokolova D.S."/>
        </authorList>
    </citation>
    <scope>NUCLEOTIDE SEQUENCE [LARGE SCALE GENOMIC DNA]</scope>
    <source>
        <strain evidence="1 2">8m3</strain>
    </source>
</reference>
<gene>
    <name evidence="1" type="ORF">AZI98_13165</name>
</gene>
<dbReference type="EMBL" id="LWBR01000045">
    <property type="protein sequence ID" value="KZN95595.1"/>
    <property type="molecule type" value="Genomic_DNA"/>
</dbReference>
<sequence>MNLGKLAGFADRLNQAINMEHASEEGTSIASKKTLKPLMTIYSMGSKHNLAMKMRKYNAQI</sequence>
<dbReference type="AlphaFoldDB" id="A0A165X3M1"/>
<keyword evidence="2" id="KW-1185">Reference proteome</keyword>
<protein>
    <submittedName>
        <fullName evidence="1">Uncharacterized protein</fullName>
    </submittedName>
</protein>
<evidence type="ECO:0000313" key="2">
    <source>
        <dbReference type="Proteomes" id="UP000076476"/>
    </source>
</evidence>
<accession>A0A165X3M1</accession>
<name>A0A165X3M1_9BACI</name>
<organism evidence="1 2">
    <name type="scientific">Aeribacillus pallidus</name>
    <dbReference type="NCBI Taxonomy" id="33936"/>
    <lineage>
        <taxon>Bacteria</taxon>
        <taxon>Bacillati</taxon>
        <taxon>Bacillota</taxon>
        <taxon>Bacilli</taxon>
        <taxon>Bacillales</taxon>
        <taxon>Bacillaceae</taxon>
        <taxon>Aeribacillus</taxon>
    </lineage>
</organism>
<dbReference type="Proteomes" id="UP000076476">
    <property type="component" value="Unassembled WGS sequence"/>
</dbReference>